<proteinExistence type="predicted"/>
<name>A0ACC2S2I5_9FUNG</name>
<evidence type="ECO:0000313" key="1">
    <source>
        <dbReference type="EMBL" id="KAJ9056468.1"/>
    </source>
</evidence>
<gene>
    <name evidence="1" type="ORF">DSO57_1032789</name>
</gene>
<organism evidence="1 2">
    <name type="scientific">Entomophthora muscae</name>
    <dbReference type="NCBI Taxonomy" id="34485"/>
    <lineage>
        <taxon>Eukaryota</taxon>
        <taxon>Fungi</taxon>
        <taxon>Fungi incertae sedis</taxon>
        <taxon>Zoopagomycota</taxon>
        <taxon>Entomophthoromycotina</taxon>
        <taxon>Entomophthoromycetes</taxon>
        <taxon>Entomophthorales</taxon>
        <taxon>Entomophthoraceae</taxon>
        <taxon>Entomophthora</taxon>
    </lineage>
</organism>
<reference evidence="1" key="1">
    <citation type="submission" date="2022-04" db="EMBL/GenBank/DDBJ databases">
        <title>Genome of the entomopathogenic fungus Entomophthora muscae.</title>
        <authorList>
            <person name="Elya C."/>
            <person name="Lovett B.R."/>
            <person name="Lee E."/>
            <person name="Macias A.M."/>
            <person name="Hajek A.E."/>
            <person name="De Bivort B.L."/>
            <person name="Kasson M.T."/>
            <person name="De Fine Licht H.H."/>
            <person name="Stajich J.E."/>
        </authorList>
    </citation>
    <scope>NUCLEOTIDE SEQUENCE</scope>
    <source>
        <strain evidence="1">Berkeley</strain>
    </source>
</reference>
<accession>A0ACC2S2I5</accession>
<dbReference type="EMBL" id="QTSX02005929">
    <property type="protein sequence ID" value="KAJ9056468.1"/>
    <property type="molecule type" value="Genomic_DNA"/>
</dbReference>
<keyword evidence="2" id="KW-1185">Reference proteome</keyword>
<sequence length="521" mass="59804">MSIRLGEALLSVDTTHGRKRCDQCYASHRKCDRAVPSCGSCLRLNGACTRRRHGFKDKVLSLLPFKACYAAPNTWMQVTHDQINSLIKRFIVRRYIMSLDLSFPSLTVAKKMVEITAKPAEAHFIPPIILNPALACSFERIHHLFPLAIQTFFSLVNPFQPIFSQQAFHATPRSSTLRKIIIHIGLERMPPSNLTRAALKHNGFDASQLTKLPPSLDTLQCLNLARFFVFGANIAQLRFRIYFLANALLLLLGLHIYRPKSARWLEYTLLVHLDALALYNRSSYQFPEYINGIWIDTSTRHLNPSFLPTMTNLNHFPYPSDRIHFITSQTMYHSYSIVIQVYNEYEAARRSQIHPQAFFSKLQPHLLRLHENFLWGWGHLTHLVHTSTQKTLLTRSRLTLAIRYFNDHIQIIKLTSKLPQSDLATTQAHHRQNGLKLSIHTINLISTLNPAPFSFDYVLAAIPSLAFIMANLGKNTPELHRALSIAQSHLKICQRHKFCHTKAKTYLQLIEFCQTNLNLTK</sequence>
<dbReference type="Proteomes" id="UP001165960">
    <property type="component" value="Unassembled WGS sequence"/>
</dbReference>
<evidence type="ECO:0000313" key="2">
    <source>
        <dbReference type="Proteomes" id="UP001165960"/>
    </source>
</evidence>
<protein>
    <submittedName>
        <fullName evidence="1">Uncharacterized protein</fullName>
    </submittedName>
</protein>
<comment type="caution">
    <text evidence="1">The sequence shown here is derived from an EMBL/GenBank/DDBJ whole genome shotgun (WGS) entry which is preliminary data.</text>
</comment>